<gene>
    <name evidence="1" type="ORF">DFH08DRAFT_814618</name>
</gene>
<dbReference type="Proteomes" id="UP001218218">
    <property type="component" value="Unassembled WGS sequence"/>
</dbReference>
<organism evidence="1 2">
    <name type="scientific">Mycena albidolilacea</name>
    <dbReference type="NCBI Taxonomy" id="1033008"/>
    <lineage>
        <taxon>Eukaryota</taxon>
        <taxon>Fungi</taxon>
        <taxon>Dikarya</taxon>
        <taxon>Basidiomycota</taxon>
        <taxon>Agaricomycotina</taxon>
        <taxon>Agaricomycetes</taxon>
        <taxon>Agaricomycetidae</taxon>
        <taxon>Agaricales</taxon>
        <taxon>Marasmiineae</taxon>
        <taxon>Mycenaceae</taxon>
        <taxon>Mycena</taxon>
    </lineage>
</organism>
<dbReference type="EMBL" id="JARIHO010000035">
    <property type="protein sequence ID" value="KAJ7331301.1"/>
    <property type="molecule type" value="Genomic_DNA"/>
</dbReference>
<proteinExistence type="predicted"/>
<evidence type="ECO:0000313" key="2">
    <source>
        <dbReference type="Proteomes" id="UP001218218"/>
    </source>
</evidence>
<sequence length="196" mass="21546">MDNSSGFNLDFTEDSFSLPFQSTLAVTLESFIPNFSIPPFHSGSTYTLPPLPPPMSSPLSMAYAVPAEPITTQKRKAKELEVDERDIIAGGRGTRSWVKSQRAEGKLCYRTARGVVSDDSTQLSHTMNAIDGLDRGCGAASSWQWDREEEKEKSSSLIDSKMGRPSRIWDVQVNQKVGSVHWQRAPGGALWALVAV</sequence>
<reference evidence="1" key="1">
    <citation type="submission" date="2023-03" db="EMBL/GenBank/DDBJ databases">
        <title>Massive genome expansion in bonnet fungi (Mycena s.s.) driven by repeated elements and novel gene families across ecological guilds.</title>
        <authorList>
            <consortium name="Lawrence Berkeley National Laboratory"/>
            <person name="Harder C.B."/>
            <person name="Miyauchi S."/>
            <person name="Viragh M."/>
            <person name="Kuo A."/>
            <person name="Thoen E."/>
            <person name="Andreopoulos B."/>
            <person name="Lu D."/>
            <person name="Skrede I."/>
            <person name="Drula E."/>
            <person name="Henrissat B."/>
            <person name="Morin E."/>
            <person name="Kohler A."/>
            <person name="Barry K."/>
            <person name="LaButti K."/>
            <person name="Morin E."/>
            <person name="Salamov A."/>
            <person name="Lipzen A."/>
            <person name="Mereny Z."/>
            <person name="Hegedus B."/>
            <person name="Baldrian P."/>
            <person name="Stursova M."/>
            <person name="Weitz H."/>
            <person name="Taylor A."/>
            <person name="Grigoriev I.V."/>
            <person name="Nagy L.G."/>
            <person name="Martin F."/>
            <person name="Kauserud H."/>
        </authorList>
    </citation>
    <scope>NUCLEOTIDE SEQUENCE</scope>
    <source>
        <strain evidence="1">CBHHK002</strain>
    </source>
</reference>
<dbReference type="AlphaFoldDB" id="A0AAD7ELC2"/>
<comment type="caution">
    <text evidence="1">The sequence shown here is derived from an EMBL/GenBank/DDBJ whole genome shotgun (WGS) entry which is preliminary data.</text>
</comment>
<keyword evidence="2" id="KW-1185">Reference proteome</keyword>
<accession>A0AAD7ELC2</accession>
<name>A0AAD7ELC2_9AGAR</name>
<evidence type="ECO:0000313" key="1">
    <source>
        <dbReference type="EMBL" id="KAJ7331301.1"/>
    </source>
</evidence>
<protein>
    <submittedName>
        <fullName evidence="1">Uncharacterized protein</fullName>
    </submittedName>
</protein>